<dbReference type="Pfam" id="PF02770">
    <property type="entry name" value="Acyl-CoA_dh_M"/>
    <property type="match status" value="1"/>
</dbReference>
<dbReference type="OrthoDB" id="9769473at2"/>
<evidence type="ECO:0000256" key="5">
    <source>
        <dbReference type="ARBA" id="ARBA00023002"/>
    </source>
</evidence>
<comment type="catalytic activity">
    <reaction evidence="6">
        <text>3-sulfinopropanoyl-CoA + H2O = propanoyl-CoA + sulfite + H(+)</text>
        <dbReference type="Rhea" id="RHEA:41624"/>
        <dbReference type="ChEBI" id="CHEBI:15377"/>
        <dbReference type="ChEBI" id="CHEBI:15378"/>
        <dbReference type="ChEBI" id="CHEBI:17359"/>
        <dbReference type="ChEBI" id="CHEBI:57392"/>
        <dbReference type="ChEBI" id="CHEBI:78349"/>
        <dbReference type="EC" id="3.13.1.4"/>
    </reaction>
    <physiologicalReaction direction="left-to-right" evidence="6">
        <dbReference type="Rhea" id="RHEA:41625"/>
    </physiologicalReaction>
</comment>
<evidence type="ECO:0000256" key="2">
    <source>
        <dbReference type="ARBA" id="ARBA00009347"/>
    </source>
</evidence>
<dbReference type="InterPro" id="IPR036250">
    <property type="entry name" value="AcylCo_DH-like_C"/>
</dbReference>
<feature type="domain" description="Acyl-CoA dehydrogenase/oxidase N-terminal" evidence="13">
    <location>
        <begin position="5"/>
        <end position="111"/>
    </location>
</feature>
<accession>A0A2N5X6D8</accession>
<dbReference type="InterPro" id="IPR009100">
    <property type="entry name" value="AcylCoA_DH/oxidase_NM_dom_sf"/>
</dbReference>
<dbReference type="PROSITE" id="PS00072">
    <property type="entry name" value="ACYL_COA_DH_1"/>
    <property type="match status" value="1"/>
</dbReference>
<dbReference type="InterPro" id="IPR013786">
    <property type="entry name" value="AcylCoA_DH/ox_N"/>
</dbReference>
<evidence type="ECO:0000256" key="1">
    <source>
        <dbReference type="ARBA" id="ARBA00001974"/>
    </source>
</evidence>
<dbReference type="Pfam" id="PF02771">
    <property type="entry name" value="Acyl-CoA_dh_N"/>
    <property type="match status" value="1"/>
</dbReference>
<dbReference type="InterPro" id="IPR006089">
    <property type="entry name" value="Acyl-CoA_DH_CS"/>
</dbReference>
<dbReference type="PROSITE" id="PS00073">
    <property type="entry name" value="ACYL_COA_DH_2"/>
    <property type="match status" value="1"/>
</dbReference>
<dbReference type="AlphaFoldDB" id="A0A2N5X6D8"/>
<dbReference type="PIRSF" id="PIRSF016578">
    <property type="entry name" value="HsaA"/>
    <property type="match status" value="1"/>
</dbReference>
<organism evidence="14 15">
    <name type="scientific">Pseudohalioglobus lutimaris</name>
    <dbReference type="NCBI Taxonomy" id="1737061"/>
    <lineage>
        <taxon>Bacteria</taxon>
        <taxon>Pseudomonadati</taxon>
        <taxon>Pseudomonadota</taxon>
        <taxon>Gammaproteobacteria</taxon>
        <taxon>Cellvibrionales</taxon>
        <taxon>Halieaceae</taxon>
        <taxon>Pseudohalioglobus</taxon>
    </lineage>
</organism>
<keyword evidence="4 10" id="KW-0274">FAD</keyword>
<dbReference type="Gene3D" id="1.20.140.10">
    <property type="entry name" value="Butyryl-CoA Dehydrogenase, subunit A, domain 3"/>
    <property type="match status" value="1"/>
</dbReference>
<dbReference type="FunFam" id="2.40.110.10:FF:000002">
    <property type="entry name" value="Acyl-CoA dehydrogenase fadE12"/>
    <property type="match status" value="1"/>
</dbReference>
<dbReference type="FunFam" id="1.20.140.10:FF:000004">
    <property type="entry name" value="Acyl-CoA dehydrogenase FadE25"/>
    <property type="match status" value="1"/>
</dbReference>
<dbReference type="GO" id="GO:0050660">
    <property type="term" value="F:flavin adenine dinucleotide binding"/>
    <property type="evidence" value="ECO:0007669"/>
    <property type="project" value="InterPro"/>
</dbReference>
<dbReference type="InterPro" id="IPR037069">
    <property type="entry name" value="AcylCoA_DH/ox_N_sf"/>
</dbReference>
<evidence type="ECO:0000256" key="6">
    <source>
        <dbReference type="ARBA" id="ARBA00052938"/>
    </source>
</evidence>
<feature type="domain" description="Acyl-CoA dehydrogenase/oxidase C-terminal" evidence="11">
    <location>
        <begin position="221"/>
        <end position="370"/>
    </location>
</feature>
<dbReference type="Gene3D" id="2.40.110.10">
    <property type="entry name" value="Butyryl-CoA Dehydrogenase, subunit A, domain 2"/>
    <property type="match status" value="1"/>
</dbReference>
<dbReference type="SUPFAM" id="SSF47203">
    <property type="entry name" value="Acyl-CoA dehydrogenase C-terminal domain-like"/>
    <property type="match status" value="1"/>
</dbReference>
<comment type="caution">
    <text evidence="14">The sequence shown here is derived from an EMBL/GenBank/DDBJ whole genome shotgun (WGS) entry which is preliminary data.</text>
</comment>
<dbReference type="InterPro" id="IPR006091">
    <property type="entry name" value="Acyl-CoA_Oxase/DH_mid-dom"/>
</dbReference>
<dbReference type="SUPFAM" id="SSF56645">
    <property type="entry name" value="Acyl-CoA dehydrogenase NM domain-like"/>
    <property type="match status" value="1"/>
</dbReference>
<proteinExistence type="inferred from homology"/>
<dbReference type="Gene3D" id="1.10.540.10">
    <property type="entry name" value="Acyl-CoA dehydrogenase/oxidase, N-terminal domain"/>
    <property type="match status" value="1"/>
</dbReference>
<dbReference type="Proteomes" id="UP000235005">
    <property type="component" value="Unassembled WGS sequence"/>
</dbReference>
<feature type="domain" description="Acyl-CoA oxidase/dehydrogenase middle" evidence="12">
    <location>
        <begin position="117"/>
        <end position="209"/>
    </location>
</feature>
<dbReference type="PANTHER" id="PTHR43884">
    <property type="entry name" value="ACYL-COA DEHYDROGENASE"/>
    <property type="match status" value="1"/>
</dbReference>
<comment type="similarity">
    <text evidence="2 10">Belongs to the acyl-CoA dehydrogenase family.</text>
</comment>
<gene>
    <name evidence="14" type="ORF">C0039_05085</name>
</gene>
<dbReference type="EC" id="3.13.1.4" evidence="7"/>
<reference evidence="14 15" key="1">
    <citation type="submission" date="2018-01" db="EMBL/GenBank/DDBJ databases">
        <title>The draft genome sequence of Halioglobus lutimaris HF004.</title>
        <authorList>
            <person name="Du Z.-J."/>
            <person name="Shi M.-J."/>
        </authorList>
    </citation>
    <scope>NUCLEOTIDE SEQUENCE [LARGE SCALE GENOMIC DNA]</scope>
    <source>
        <strain evidence="14 15">HF004</strain>
    </source>
</reference>
<name>A0A2N5X6D8_9GAMM</name>
<dbReference type="GO" id="GO:0003995">
    <property type="term" value="F:acyl-CoA dehydrogenase activity"/>
    <property type="evidence" value="ECO:0007669"/>
    <property type="project" value="InterPro"/>
</dbReference>
<evidence type="ECO:0000256" key="3">
    <source>
        <dbReference type="ARBA" id="ARBA00022630"/>
    </source>
</evidence>
<evidence type="ECO:0000256" key="4">
    <source>
        <dbReference type="ARBA" id="ARBA00022827"/>
    </source>
</evidence>
<evidence type="ECO:0000256" key="7">
    <source>
        <dbReference type="ARBA" id="ARBA00066461"/>
    </source>
</evidence>
<evidence type="ECO:0000256" key="9">
    <source>
        <dbReference type="ARBA" id="ARBA00075603"/>
    </source>
</evidence>
<sequence length="376" mass="40902">MNEIYEEFRSTVRRFAEEKVKPHAAMIDRDSLAPEEAFEAARALGLQGIPFPEEFGGSDGDLMLQVIASEELARVCASTSLTIASSWLFSIIVENGNDQLKELVPGVASGEKKTGWCMTEPQAGSDLMAIKATAKKVDGGWVINGNKRFITNGGWADWYLVLARTGSSDDRSFGVFVVGKDDKGISFGAKEDKMGQRGSPTCDVILDDCFVADDRCIGEPDKGLSYFKDYLLTSRLSISALGLGIAQGALDEAVQYTNERVQMGQPIAQFQMVKGMIADMAVKVESSRALLYKAVNMLIDGQPGVEAFSSMAKIACTDAAMDVANDAVQLHGGYGYLKEYAIERMFRDAKITQIYDGSNQIMRQIVADQINKAQVG</sequence>
<evidence type="ECO:0000259" key="11">
    <source>
        <dbReference type="Pfam" id="PF00441"/>
    </source>
</evidence>
<dbReference type="InterPro" id="IPR009075">
    <property type="entry name" value="AcylCo_DH/oxidase_C"/>
</dbReference>
<protein>
    <recommendedName>
        <fullName evidence="8">3-sulfinopropanoyl-CoA desulfinase</fullName>
        <ecNumber evidence="7">3.13.1.4</ecNumber>
    </recommendedName>
    <alternativeName>
        <fullName evidence="9">3-sulfinopropionyl coenzyme A desulfinase</fullName>
    </alternativeName>
</protein>
<keyword evidence="15" id="KW-1185">Reference proteome</keyword>
<dbReference type="InterPro" id="IPR046373">
    <property type="entry name" value="Acyl-CoA_Oxase/DH_mid-dom_sf"/>
</dbReference>
<evidence type="ECO:0000256" key="8">
    <source>
        <dbReference type="ARBA" id="ARBA00068311"/>
    </source>
</evidence>
<evidence type="ECO:0000313" key="14">
    <source>
        <dbReference type="EMBL" id="PLW70051.1"/>
    </source>
</evidence>
<evidence type="ECO:0000259" key="13">
    <source>
        <dbReference type="Pfam" id="PF02771"/>
    </source>
</evidence>
<keyword evidence="5 10" id="KW-0560">Oxidoreductase</keyword>
<dbReference type="EMBL" id="PKUS01000003">
    <property type="protein sequence ID" value="PLW70051.1"/>
    <property type="molecule type" value="Genomic_DNA"/>
</dbReference>
<keyword evidence="3 10" id="KW-0285">Flavoprotein</keyword>
<evidence type="ECO:0000259" key="12">
    <source>
        <dbReference type="Pfam" id="PF02770"/>
    </source>
</evidence>
<evidence type="ECO:0000256" key="10">
    <source>
        <dbReference type="RuleBase" id="RU362125"/>
    </source>
</evidence>
<dbReference type="Pfam" id="PF00441">
    <property type="entry name" value="Acyl-CoA_dh_1"/>
    <property type="match status" value="1"/>
</dbReference>
<dbReference type="PANTHER" id="PTHR43884:SF12">
    <property type="entry name" value="ISOVALERYL-COA DEHYDROGENASE, MITOCHONDRIAL-RELATED"/>
    <property type="match status" value="1"/>
</dbReference>
<comment type="cofactor">
    <cofactor evidence="1 10">
        <name>FAD</name>
        <dbReference type="ChEBI" id="CHEBI:57692"/>
    </cofactor>
</comment>
<evidence type="ECO:0000313" key="15">
    <source>
        <dbReference type="Proteomes" id="UP000235005"/>
    </source>
</evidence>